<dbReference type="Pfam" id="PF21153">
    <property type="entry name" value="NSUN5_N"/>
    <property type="match status" value="1"/>
</dbReference>
<dbReference type="InterPro" id="IPR049561">
    <property type="entry name" value="NSUN5_7_fdxn-like"/>
</dbReference>
<dbReference type="Gene3D" id="3.40.50.150">
    <property type="entry name" value="Vaccinia Virus protein VP39"/>
    <property type="match status" value="1"/>
</dbReference>
<feature type="compositionally biased region" description="Basic and acidic residues" evidence="6">
    <location>
        <begin position="474"/>
        <end position="486"/>
    </location>
</feature>
<dbReference type="InterPro" id="IPR001678">
    <property type="entry name" value="MeTrfase_RsmB-F_NOP2_dom"/>
</dbReference>
<dbReference type="GO" id="GO:0005730">
    <property type="term" value="C:nucleolus"/>
    <property type="evidence" value="ECO:0007669"/>
    <property type="project" value="TreeGrafter"/>
</dbReference>
<feature type="domain" description="SAM-dependent MTase RsmB/NOP-type" evidence="7">
    <location>
        <begin position="153"/>
        <end position="457"/>
    </location>
</feature>
<evidence type="ECO:0000256" key="4">
    <source>
        <dbReference type="ARBA" id="ARBA00022884"/>
    </source>
</evidence>
<dbReference type="Gene3D" id="3.30.70.1170">
    <property type="entry name" value="Sun protein, domain 3"/>
    <property type="match status" value="1"/>
</dbReference>
<feature type="active site" description="Nucleophile" evidence="5">
    <location>
        <position position="391"/>
    </location>
</feature>
<dbReference type="PANTHER" id="PTHR22807:SF4">
    <property type="entry name" value="28S RRNA (CYTOSINE-C(5))-METHYLTRANSFERASE"/>
    <property type="match status" value="1"/>
</dbReference>
<evidence type="ECO:0000256" key="3">
    <source>
        <dbReference type="ARBA" id="ARBA00022691"/>
    </source>
</evidence>
<evidence type="ECO:0000313" key="9">
    <source>
        <dbReference type="Proteomes" id="UP001186944"/>
    </source>
</evidence>
<feature type="region of interest" description="Disordered" evidence="6">
    <location>
        <begin position="464"/>
        <end position="586"/>
    </location>
</feature>
<accession>A0AA88YRA5</accession>
<dbReference type="PRINTS" id="PR02008">
    <property type="entry name" value="RCMTFAMILY"/>
</dbReference>
<dbReference type="PANTHER" id="PTHR22807">
    <property type="entry name" value="NOP2 YEAST -RELATED NOL1/NOP2/FMU SUN DOMAIN-CONTAINING"/>
    <property type="match status" value="1"/>
</dbReference>
<feature type="binding site" evidence="5">
    <location>
        <position position="316"/>
    </location>
    <ligand>
        <name>S-adenosyl-L-methionine</name>
        <dbReference type="ChEBI" id="CHEBI:59789"/>
    </ligand>
</feature>
<dbReference type="InterPro" id="IPR049560">
    <property type="entry name" value="MeTrfase_RsmB-F_NOP2_cat"/>
</dbReference>
<dbReference type="InterPro" id="IPR048889">
    <property type="entry name" value="NSUN5_RCM1_N"/>
</dbReference>
<keyword evidence="4 5" id="KW-0694">RNA-binding</keyword>
<dbReference type="SUPFAM" id="SSF53335">
    <property type="entry name" value="S-adenosyl-L-methionine-dependent methyltransferases"/>
    <property type="match status" value="1"/>
</dbReference>
<evidence type="ECO:0000256" key="5">
    <source>
        <dbReference type="PROSITE-ProRule" id="PRU01023"/>
    </source>
</evidence>
<name>A0AA88YRA5_PINIB</name>
<dbReference type="Proteomes" id="UP001186944">
    <property type="component" value="Unassembled WGS sequence"/>
</dbReference>
<keyword evidence="1 5" id="KW-0489">Methyltransferase</keyword>
<sequence>MFQYPTVAAANVTIPTAAEAATLQQQCFNHHHNPPAWPYTTAAESSICDLFYRNGNLDKKQLLALVSKTLKFSELLTKAASKLKLLEKEKLLRNDVYLAQLLLYDYVFGKSLWRPGKLKQTMTRNKQAIFSYFEKLKNSYGLQSIKDLEKVIQREDSSPRVPRYVRVNLLKTTVETVVSQLTEEGWELIEDWSDFNSFLQCIKTLSGEQFVRDFHLSDVLVFPPSADFHDHPLYKEHRIILQDKASCFPAHILDPPPGGVVMDCCAAPGNKTSHIASLMENNGQILALEIENDRYDILSDMMERTGVEIATTLCKDFLRANPQSKQFSPVEYILLDPSCSGSGIVNRRNDLTDDVDSRSKERLHKLSNLQAMMLKHALSFPNLKRLVYSTCSIHQEENEQVVEEIYGNVKDKFKLKKIRPDWPFRGQEGFAHAQCCLRMSHDTAMTNGFFVACFQKRKHLKIRNKGNETDEENPEFRNSDNNKQDSETNNIVKKRDDTKNKKKSKLEDEKNDEIDGHGSEAITIAKKMKKRKKEAEFEDCDTHENETNNIVQESDKTKKMKKKKRKLDISDDADGINEKKKKTEMR</sequence>
<feature type="binding site" evidence="5">
    <location>
        <position position="289"/>
    </location>
    <ligand>
        <name>S-adenosyl-L-methionine</name>
        <dbReference type="ChEBI" id="CHEBI:59789"/>
    </ligand>
</feature>
<protein>
    <recommendedName>
        <fullName evidence="7">SAM-dependent MTase RsmB/NOP-type domain-containing protein</fullName>
    </recommendedName>
</protein>
<keyword evidence="3 5" id="KW-0949">S-adenosyl-L-methionine</keyword>
<evidence type="ECO:0000256" key="1">
    <source>
        <dbReference type="ARBA" id="ARBA00022603"/>
    </source>
</evidence>
<organism evidence="8 9">
    <name type="scientific">Pinctada imbricata</name>
    <name type="common">Atlantic pearl-oyster</name>
    <name type="synonym">Pinctada martensii</name>
    <dbReference type="NCBI Taxonomy" id="66713"/>
    <lineage>
        <taxon>Eukaryota</taxon>
        <taxon>Metazoa</taxon>
        <taxon>Spiralia</taxon>
        <taxon>Lophotrochozoa</taxon>
        <taxon>Mollusca</taxon>
        <taxon>Bivalvia</taxon>
        <taxon>Autobranchia</taxon>
        <taxon>Pteriomorphia</taxon>
        <taxon>Pterioida</taxon>
        <taxon>Pterioidea</taxon>
        <taxon>Pteriidae</taxon>
        <taxon>Pinctada</taxon>
    </lineage>
</organism>
<gene>
    <name evidence="8" type="ORF">FSP39_014392</name>
</gene>
<dbReference type="EMBL" id="VSWD01000005">
    <property type="protein sequence ID" value="KAK3102846.1"/>
    <property type="molecule type" value="Genomic_DNA"/>
</dbReference>
<evidence type="ECO:0000313" key="8">
    <source>
        <dbReference type="EMBL" id="KAK3102846.1"/>
    </source>
</evidence>
<evidence type="ECO:0000256" key="6">
    <source>
        <dbReference type="SAM" id="MobiDB-lite"/>
    </source>
</evidence>
<proteinExistence type="inferred from homology"/>
<keyword evidence="9" id="KW-1185">Reference proteome</keyword>
<comment type="caution">
    <text evidence="8">The sequence shown here is derived from an EMBL/GenBank/DDBJ whole genome shotgun (WGS) entry which is preliminary data.</text>
</comment>
<reference evidence="8" key="1">
    <citation type="submission" date="2019-08" db="EMBL/GenBank/DDBJ databases">
        <title>The improved chromosome-level genome for the pearl oyster Pinctada fucata martensii using PacBio sequencing and Hi-C.</title>
        <authorList>
            <person name="Zheng Z."/>
        </authorList>
    </citation>
    <scope>NUCLEOTIDE SEQUENCE</scope>
    <source>
        <strain evidence="8">ZZ-2019</strain>
        <tissue evidence="8">Adductor muscle</tissue>
    </source>
</reference>
<dbReference type="AlphaFoldDB" id="A0AA88YRA5"/>
<feature type="compositionally biased region" description="Basic and acidic residues" evidence="6">
    <location>
        <begin position="493"/>
        <end position="518"/>
    </location>
</feature>
<dbReference type="GO" id="GO:0070475">
    <property type="term" value="P:rRNA base methylation"/>
    <property type="evidence" value="ECO:0007669"/>
    <property type="project" value="TreeGrafter"/>
</dbReference>
<keyword evidence="2 5" id="KW-0808">Transferase</keyword>
<evidence type="ECO:0000256" key="2">
    <source>
        <dbReference type="ARBA" id="ARBA00022679"/>
    </source>
</evidence>
<dbReference type="GO" id="GO:0003723">
    <property type="term" value="F:RNA binding"/>
    <property type="evidence" value="ECO:0007669"/>
    <property type="project" value="UniProtKB-UniRule"/>
</dbReference>
<dbReference type="InterPro" id="IPR029063">
    <property type="entry name" value="SAM-dependent_MTases_sf"/>
</dbReference>
<feature type="binding site" evidence="5">
    <location>
        <begin position="265"/>
        <end position="271"/>
    </location>
    <ligand>
        <name>S-adenosyl-L-methionine</name>
        <dbReference type="ChEBI" id="CHEBI:59789"/>
    </ligand>
</feature>
<feature type="binding site" evidence="5">
    <location>
        <position position="336"/>
    </location>
    <ligand>
        <name>S-adenosyl-L-methionine</name>
        <dbReference type="ChEBI" id="CHEBI:59789"/>
    </ligand>
</feature>
<dbReference type="Pfam" id="PF21148">
    <property type="entry name" value="NSUN5_fdxn-like"/>
    <property type="match status" value="1"/>
</dbReference>
<dbReference type="Pfam" id="PF01189">
    <property type="entry name" value="Methyltr_RsmB-F"/>
    <property type="match status" value="1"/>
</dbReference>
<evidence type="ECO:0000259" key="7">
    <source>
        <dbReference type="PROSITE" id="PS51686"/>
    </source>
</evidence>
<comment type="similarity">
    <text evidence="5">Belongs to the class I-like SAM-binding methyltransferase superfamily. RsmB/NOP family.</text>
</comment>
<dbReference type="PROSITE" id="PS51686">
    <property type="entry name" value="SAM_MT_RSMB_NOP"/>
    <property type="match status" value="1"/>
</dbReference>
<dbReference type="InterPro" id="IPR023267">
    <property type="entry name" value="RCMT"/>
</dbReference>
<dbReference type="GO" id="GO:0008173">
    <property type="term" value="F:RNA methyltransferase activity"/>
    <property type="evidence" value="ECO:0007669"/>
    <property type="project" value="InterPro"/>
</dbReference>